<sequence>LSPLAFTVHNITVDIILYGDITMIGSFLTRPLIMVFGYAYPAYGILVAALTILERVGDALVSWELPTFTMLSSSHMSLSMKMIYRNLMEIKTRAGDMAMIYLQKAFDYGHARFFEILQYIREQSTPNLSLRKRKRQRHHNLMI</sequence>
<dbReference type="EMBL" id="JAGKQM010000012">
    <property type="protein sequence ID" value="KAH0897938.1"/>
    <property type="molecule type" value="Genomic_DNA"/>
</dbReference>
<evidence type="ECO:0000313" key="3">
    <source>
        <dbReference type="Proteomes" id="UP000824890"/>
    </source>
</evidence>
<reference evidence="2 3" key="1">
    <citation type="submission" date="2021-05" db="EMBL/GenBank/DDBJ databases">
        <title>Genome Assembly of Synthetic Allotetraploid Brassica napus Reveals Homoeologous Exchanges between Subgenomes.</title>
        <authorList>
            <person name="Davis J.T."/>
        </authorList>
    </citation>
    <scope>NUCLEOTIDE SEQUENCE [LARGE SCALE GENOMIC DNA]</scope>
    <source>
        <strain evidence="3">cv. Da-Ae</strain>
        <tissue evidence="2">Seedling</tissue>
    </source>
</reference>
<gene>
    <name evidence="2" type="ORF">HID58_047506</name>
</gene>
<keyword evidence="1" id="KW-1133">Transmembrane helix</keyword>
<protein>
    <submittedName>
        <fullName evidence="2">Uncharacterized protein</fullName>
    </submittedName>
</protein>
<dbReference type="Proteomes" id="UP000824890">
    <property type="component" value="Unassembled WGS sequence"/>
</dbReference>
<feature type="transmembrane region" description="Helical" evidence="1">
    <location>
        <begin position="32"/>
        <end position="53"/>
    </location>
</feature>
<keyword evidence="1" id="KW-0812">Transmembrane</keyword>
<evidence type="ECO:0000313" key="2">
    <source>
        <dbReference type="EMBL" id="KAH0897938.1"/>
    </source>
</evidence>
<accession>A0ABQ8B0F4</accession>
<name>A0ABQ8B0F4_BRANA</name>
<keyword evidence="1" id="KW-0472">Membrane</keyword>
<feature type="non-terminal residue" evidence="2">
    <location>
        <position position="1"/>
    </location>
</feature>
<evidence type="ECO:0000256" key="1">
    <source>
        <dbReference type="SAM" id="Phobius"/>
    </source>
</evidence>
<comment type="caution">
    <text evidence="2">The sequence shown here is derived from an EMBL/GenBank/DDBJ whole genome shotgun (WGS) entry which is preliminary data.</text>
</comment>
<organism evidence="2 3">
    <name type="scientific">Brassica napus</name>
    <name type="common">Rape</name>
    <dbReference type="NCBI Taxonomy" id="3708"/>
    <lineage>
        <taxon>Eukaryota</taxon>
        <taxon>Viridiplantae</taxon>
        <taxon>Streptophyta</taxon>
        <taxon>Embryophyta</taxon>
        <taxon>Tracheophyta</taxon>
        <taxon>Spermatophyta</taxon>
        <taxon>Magnoliopsida</taxon>
        <taxon>eudicotyledons</taxon>
        <taxon>Gunneridae</taxon>
        <taxon>Pentapetalae</taxon>
        <taxon>rosids</taxon>
        <taxon>malvids</taxon>
        <taxon>Brassicales</taxon>
        <taxon>Brassicaceae</taxon>
        <taxon>Brassiceae</taxon>
        <taxon>Brassica</taxon>
    </lineage>
</organism>
<proteinExistence type="predicted"/>
<keyword evidence="3" id="KW-1185">Reference proteome</keyword>